<feature type="domain" description="Serine hydrolase" evidence="1">
    <location>
        <begin position="16"/>
        <end position="209"/>
    </location>
</feature>
<dbReference type="Proteomes" id="UP001327560">
    <property type="component" value="Chromosome 1"/>
</dbReference>
<organism evidence="2 3">
    <name type="scientific">Canna indica</name>
    <name type="common">Indian-shot</name>
    <dbReference type="NCBI Taxonomy" id="4628"/>
    <lineage>
        <taxon>Eukaryota</taxon>
        <taxon>Viridiplantae</taxon>
        <taxon>Streptophyta</taxon>
        <taxon>Embryophyta</taxon>
        <taxon>Tracheophyta</taxon>
        <taxon>Spermatophyta</taxon>
        <taxon>Magnoliopsida</taxon>
        <taxon>Liliopsida</taxon>
        <taxon>Zingiberales</taxon>
        <taxon>Cannaceae</taxon>
        <taxon>Canna</taxon>
    </lineage>
</organism>
<dbReference type="Gene3D" id="3.40.50.1820">
    <property type="entry name" value="alpha/beta hydrolase"/>
    <property type="match status" value="1"/>
</dbReference>
<dbReference type="SUPFAM" id="SSF53474">
    <property type="entry name" value="alpha/beta-Hydrolases"/>
    <property type="match status" value="1"/>
</dbReference>
<evidence type="ECO:0000313" key="2">
    <source>
        <dbReference type="EMBL" id="WOK92198.1"/>
    </source>
</evidence>
<dbReference type="InterPro" id="IPR029058">
    <property type="entry name" value="AB_hydrolase_fold"/>
</dbReference>
<reference evidence="2 3" key="1">
    <citation type="submission" date="2023-10" db="EMBL/GenBank/DDBJ databases">
        <title>Chromosome-scale genome assembly provides insights into flower coloration mechanisms of Canna indica.</title>
        <authorList>
            <person name="Li C."/>
        </authorList>
    </citation>
    <scope>NUCLEOTIDE SEQUENCE [LARGE SCALE GENOMIC DNA]</scope>
    <source>
        <tissue evidence="2">Flower</tissue>
    </source>
</reference>
<dbReference type="InterPro" id="IPR005645">
    <property type="entry name" value="FSH-like_dom"/>
</dbReference>
<keyword evidence="3" id="KW-1185">Reference proteome</keyword>
<evidence type="ECO:0000313" key="3">
    <source>
        <dbReference type="Proteomes" id="UP001327560"/>
    </source>
</evidence>
<evidence type="ECO:0000259" key="1">
    <source>
        <dbReference type="Pfam" id="PF03959"/>
    </source>
</evidence>
<proteinExistence type="predicted"/>
<dbReference type="PANTHER" id="PTHR22778">
    <property type="entry name" value="OVARIAN CANCER GENE-2 PROTEIN-RELATED"/>
    <property type="match status" value="1"/>
</dbReference>
<dbReference type="AlphaFoldDB" id="A0AAQ3PXW7"/>
<dbReference type="EMBL" id="CP136890">
    <property type="protein sequence ID" value="WOK92198.1"/>
    <property type="molecule type" value="Genomic_DNA"/>
</dbReference>
<gene>
    <name evidence="2" type="ORF">Cni_G00889</name>
</gene>
<sequence>MGSLLVAEEDGPCPRRKPRFLCLHGFRTSGAIMRTQMLGKWPEGVTTRLDLVFPDAPFPAEGKSDVEGIFPPPYYEWFQSDKNFLEYRNLDECFAHIEELMIKQGPFDGLMGFSQGAILSAALVGLQARGLALTRVPKVKYLIIIGGAKFPSPMLAEKAYATKIKCPSLHFLGDMDFLKKHGETLLESFVDPYVIRHPKGHTVPRLDDKSLEIMMDFLQKIEKDLSKDSSLVDESPIFE</sequence>
<dbReference type="FunFam" id="3.40.50.1820:FF:000133">
    <property type="entry name" value="esterase AGAP003155"/>
    <property type="match status" value="1"/>
</dbReference>
<dbReference type="Pfam" id="PF03959">
    <property type="entry name" value="FSH1"/>
    <property type="match status" value="1"/>
</dbReference>
<dbReference type="PANTHER" id="PTHR22778:SF51">
    <property type="entry name" value="DIHYDROFOLATE REDUCTASE"/>
    <property type="match status" value="1"/>
</dbReference>
<name>A0AAQ3PXW7_9LILI</name>
<accession>A0AAQ3PXW7</accession>
<protein>
    <submittedName>
        <fullName evidence="2">Dihydrofolate reductase</fullName>
    </submittedName>
</protein>